<accession>A0A0G1VYW1</accession>
<dbReference type="SUPFAM" id="SSF51569">
    <property type="entry name" value="Aldolase"/>
    <property type="match status" value="1"/>
</dbReference>
<gene>
    <name evidence="2" type="ORF">UY02_C0056G0002</name>
</gene>
<evidence type="ECO:0000313" key="3">
    <source>
        <dbReference type="Proteomes" id="UP000034682"/>
    </source>
</evidence>
<dbReference type="GO" id="GO:0005975">
    <property type="term" value="P:carbohydrate metabolic process"/>
    <property type="evidence" value="ECO:0007669"/>
    <property type="project" value="InterPro"/>
</dbReference>
<dbReference type="PATRIC" id="fig|1618655.3.peg.799"/>
<organism evidence="2 3">
    <name type="scientific">Candidatus Giovannonibacteria bacterium GW2011_GWB1_47_6b</name>
    <dbReference type="NCBI Taxonomy" id="1618655"/>
    <lineage>
        <taxon>Bacteria</taxon>
        <taxon>Candidatus Giovannoniibacteriota</taxon>
    </lineage>
</organism>
<comment type="caution">
    <text evidence="2">The sequence shown here is derived from an EMBL/GenBank/DDBJ whole genome shotgun (WGS) entry which is preliminary data.</text>
</comment>
<proteinExistence type="predicted"/>
<evidence type="ECO:0000313" key="2">
    <source>
        <dbReference type="EMBL" id="KKU75280.1"/>
    </source>
</evidence>
<dbReference type="EMBL" id="LCOK01000056">
    <property type="protein sequence ID" value="KKU75280.1"/>
    <property type="molecule type" value="Genomic_DNA"/>
</dbReference>
<dbReference type="Proteomes" id="UP000034682">
    <property type="component" value="Unassembled WGS sequence"/>
</dbReference>
<evidence type="ECO:0000256" key="1">
    <source>
        <dbReference type="ARBA" id="ARBA00023270"/>
    </source>
</evidence>
<dbReference type="AlphaFoldDB" id="A0A0G1VYW1"/>
<protein>
    <submittedName>
        <fullName evidence="2">Putative Transaldolase</fullName>
    </submittedName>
</protein>
<dbReference type="PROSITE" id="PS01054">
    <property type="entry name" value="TRANSALDOLASE_1"/>
    <property type="match status" value="1"/>
</dbReference>
<dbReference type="InterPro" id="IPR001585">
    <property type="entry name" value="TAL/FSA"/>
</dbReference>
<dbReference type="Gene3D" id="3.20.20.70">
    <property type="entry name" value="Aldolase class I"/>
    <property type="match status" value="1"/>
</dbReference>
<reference evidence="2 3" key="1">
    <citation type="journal article" date="2015" name="Nature">
        <title>rRNA introns, odd ribosomes, and small enigmatic genomes across a large radiation of phyla.</title>
        <authorList>
            <person name="Brown C.T."/>
            <person name="Hug L.A."/>
            <person name="Thomas B.C."/>
            <person name="Sharon I."/>
            <person name="Castelle C.J."/>
            <person name="Singh A."/>
            <person name="Wilkins M.J."/>
            <person name="Williams K.H."/>
            <person name="Banfield J.F."/>
        </authorList>
    </citation>
    <scope>NUCLEOTIDE SEQUENCE [LARGE SCALE GENOMIC DNA]</scope>
</reference>
<dbReference type="InterPro" id="IPR013785">
    <property type="entry name" value="Aldolase_TIM"/>
</dbReference>
<dbReference type="PANTHER" id="PTHR10683">
    <property type="entry name" value="TRANSALDOLASE"/>
    <property type="match status" value="1"/>
</dbReference>
<name>A0A0G1VYW1_9BACT</name>
<keyword evidence="1" id="KW-0704">Schiff base</keyword>
<dbReference type="PANTHER" id="PTHR10683:SF40">
    <property type="entry name" value="FRUCTOSE-6-PHOSPHATE ALDOLASE 1-RELATED"/>
    <property type="match status" value="1"/>
</dbReference>
<dbReference type="Pfam" id="PF00923">
    <property type="entry name" value="TAL_FSA"/>
    <property type="match status" value="1"/>
</dbReference>
<sequence length="227" mass="25320">MKIFLDTADLNEIEKWLKTGILDGITTNPSILKKAGCTNPLDAWKKIVDLKSRYTSKPISLSAEVFRDDPDGMLEQARSFVKEMNYPGLAIKIPILGTDGTDRLSVIRQLSNEKIAVNCTCCITWFQAFAAAKSGAKYVSLLYRRIMDCGLDGLAMISKTRVLIDQHHLPSEIIVGSIRAAQDVFDVYEAGAHIPTIPPKFLPEMMFHQKSVETQRQFLRDAGVSMP</sequence>
<dbReference type="InterPro" id="IPR018225">
    <property type="entry name" value="Transaldolase_AS"/>
</dbReference>